<dbReference type="GO" id="GO:0018423">
    <property type="term" value="F:protein C-terminal leucine carboxyl O-methyltransferase activity"/>
    <property type="evidence" value="ECO:0007669"/>
    <property type="project" value="UniProtKB-EC"/>
</dbReference>
<feature type="region of interest" description="Disordered" evidence="10">
    <location>
        <begin position="1"/>
        <end position="125"/>
    </location>
</feature>
<dbReference type="AlphaFoldDB" id="A0A5C3E2Y9"/>
<proteinExistence type="inferred from homology"/>
<evidence type="ECO:0000256" key="5">
    <source>
        <dbReference type="ARBA" id="ARBA00022603"/>
    </source>
</evidence>
<evidence type="ECO:0000313" key="11">
    <source>
        <dbReference type="EMBL" id="SPO23977.1"/>
    </source>
</evidence>
<dbReference type="GO" id="GO:0032259">
    <property type="term" value="P:methylation"/>
    <property type="evidence" value="ECO:0007669"/>
    <property type="project" value="UniProtKB-KW"/>
</dbReference>
<evidence type="ECO:0000256" key="10">
    <source>
        <dbReference type="SAM" id="MobiDB-lite"/>
    </source>
</evidence>
<gene>
    <name evidence="11" type="ORF">UTRI_03485_B</name>
</gene>
<dbReference type="OrthoDB" id="203237at2759"/>
<evidence type="ECO:0000256" key="3">
    <source>
        <dbReference type="ARBA" id="ARBA00012834"/>
    </source>
</evidence>
<dbReference type="EMBL" id="OOIN01000006">
    <property type="protein sequence ID" value="SPO23977.1"/>
    <property type="molecule type" value="Genomic_DNA"/>
</dbReference>
<feature type="compositionally biased region" description="Polar residues" evidence="10">
    <location>
        <begin position="32"/>
        <end position="53"/>
    </location>
</feature>
<evidence type="ECO:0000256" key="4">
    <source>
        <dbReference type="ARBA" id="ARBA00017497"/>
    </source>
</evidence>
<dbReference type="SUPFAM" id="SSF53335">
    <property type="entry name" value="S-adenosyl-L-methionine-dependent methyltransferases"/>
    <property type="match status" value="1"/>
</dbReference>
<evidence type="ECO:0000256" key="7">
    <source>
        <dbReference type="ARBA" id="ARBA00022691"/>
    </source>
</evidence>
<keyword evidence="7" id="KW-0949">S-adenosyl-L-methionine</keyword>
<reference evidence="11 12" key="1">
    <citation type="submission" date="2018-03" db="EMBL/GenBank/DDBJ databases">
        <authorList>
            <person name="Guldener U."/>
        </authorList>
    </citation>
    <scope>NUCLEOTIDE SEQUENCE [LARGE SCALE GENOMIC DNA]</scope>
    <source>
        <strain evidence="11 12">NBRC100155</strain>
    </source>
</reference>
<feature type="compositionally biased region" description="Low complexity" evidence="10">
    <location>
        <begin position="153"/>
        <end position="173"/>
    </location>
</feature>
<dbReference type="InterPro" id="IPR029063">
    <property type="entry name" value="SAM-dependent_MTases_sf"/>
</dbReference>
<name>A0A5C3E2Y9_9BASI</name>
<organism evidence="11 12">
    <name type="scientific">Ustilago trichophora</name>
    <dbReference type="NCBI Taxonomy" id="86804"/>
    <lineage>
        <taxon>Eukaryota</taxon>
        <taxon>Fungi</taxon>
        <taxon>Dikarya</taxon>
        <taxon>Basidiomycota</taxon>
        <taxon>Ustilaginomycotina</taxon>
        <taxon>Ustilaginomycetes</taxon>
        <taxon>Ustilaginales</taxon>
        <taxon>Ustilaginaceae</taxon>
        <taxon>Ustilago</taxon>
    </lineage>
</organism>
<accession>A0A5C3E2Y9</accession>
<evidence type="ECO:0000256" key="2">
    <source>
        <dbReference type="ARBA" id="ARBA00010703"/>
    </source>
</evidence>
<dbReference type="Pfam" id="PF04072">
    <property type="entry name" value="LCM"/>
    <property type="match status" value="1"/>
</dbReference>
<dbReference type="EC" id="2.1.1.233" evidence="3"/>
<keyword evidence="6 11" id="KW-0808">Transferase</keyword>
<comment type="catalytic activity">
    <reaction evidence="1">
        <text>[phosphatase 2A protein]-C-terminal L-leucine + S-adenosyl-L-methionine = [phosphatase 2A protein]-C-terminal L-leucine methyl ester + S-adenosyl-L-homocysteine</text>
        <dbReference type="Rhea" id="RHEA:48544"/>
        <dbReference type="Rhea" id="RHEA-COMP:12134"/>
        <dbReference type="Rhea" id="RHEA-COMP:12135"/>
        <dbReference type="ChEBI" id="CHEBI:57856"/>
        <dbReference type="ChEBI" id="CHEBI:59789"/>
        <dbReference type="ChEBI" id="CHEBI:90516"/>
        <dbReference type="ChEBI" id="CHEBI:90517"/>
        <dbReference type="EC" id="2.1.1.233"/>
    </reaction>
</comment>
<dbReference type="InterPro" id="IPR007213">
    <property type="entry name" value="Ppm1/Ppm2/Tcmp"/>
</dbReference>
<evidence type="ECO:0000256" key="9">
    <source>
        <dbReference type="ARBA" id="ARBA00032526"/>
    </source>
</evidence>
<feature type="compositionally biased region" description="Polar residues" evidence="10">
    <location>
        <begin position="62"/>
        <end position="81"/>
    </location>
</feature>
<evidence type="ECO:0000256" key="1">
    <source>
        <dbReference type="ARBA" id="ARBA00000724"/>
    </source>
</evidence>
<protein>
    <recommendedName>
        <fullName evidence="4">Leucine carboxyl methyltransferase 1</fullName>
        <ecNumber evidence="3">2.1.1.233</ecNumber>
    </recommendedName>
    <alternativeName>
        <fullName evidence="8">Protein phosphatase methyltransferase 1</fullName>
    </alternativeName>
    <alternativeName>
        <fullName evidence="9">[Phosphatase 2A protein]-leucine-carboxy methyltransferase 1</fullName>
    </alternativeName>
</protein>
<feature type="region of interest" description="Disordered" evidence="10">
    <location>
        <begin position="150"/>
        <end position="187"/>
    </location>
</feature>
<evidence type="ECO:0000313" key="12">
    <source>
        <dbReference type="Proteomes" id="UP000324022"/>
    </source>
</evidence>
<dbReference type="PANTHER" id="PTHR13600">
    <property type="entry name" value="LEUCINE CARBOXYL METHYLTRANSFERASE"/>
    <property type="match status" value="1"/>
</dbReference>
<dbReference type="InterPro" id="IPR016651">
    <property type="entry name" value="LCMT1"/>
</dbReference>
<keyword evidence="12" id="KW-1185">Reference proteome</keyword>
<dbReference type="PANTHER" id="PTHR13600:SF21">
    <property type="entry name" value="LEUCINE CARBOXYL METHYLTRANSFERASE 1"/>
    <property type="match status" value="1"/>
</dbReference>
<keyword evidence="5 11" id="KW-0489">Methyltransferase</keyword>
<evidence type="ECO:0000256" key="6">
    <source>
        <dbReference type="ARBA" id="ARBA00022679"/>
    </source>
</evidence>
<evidence type="ECO:0000256" key="8">
    <source>
        <dbReference type="ARBA" id="ARBA00029681"/>
    </source>
</evidence>
<sequence>MQRNTGLRDPFATDDIDEMSSSGRPPPRLPRTAQTAPSLRNLAESSTSGSLRYTGTLGAPRSASSRTPSNNAEGVSSNSAPPRSLGLSLGMPPSRMAAQRVNNDGEIPSDPSSTAASGSDDAVRNTDSDALLSRLSALKLGYLPPEPFTQEFSTSCQSQSAQQQRSSGLSASSFPRPHQPDAPARRSPLINIGTYLRCTAIDAEVQTFLKHGVGPKQIISIGAGSDSRYWRIMSDPDLSKHLHHYVEIDFAENTSQKLNRILRSSVLRSSLDSNSIVHGVPLSDLPSSSSAEEASPSEAKRLDVLRSTRYTLLAADVRQLHPDTATAERIDSDHLFTHSTGLNPELPTLILFECVLAYITPDKADWLIRHLGERFANVQAVSYDIALAGDAGSSWSGPTTGVGIDRDGNVTAASSSNSSRSSITPSRFGRVMLQNLEMRKLSLPGAKAYPTIQAQSERFVRAWSLPTEAASTLPHGPNSHVDVCGRSLFQIWSHLAAEQKSRLSRLEGLDEVEEIDMLLKHYCIIQARRRV</sequence>
<dbReference type="Proteomes" id="UP000324022">
    <property type="component" value="Unassembled WGS sequence"/>
</dbReference>
<comment type="similarity">
    <text evidence="2">Belongs to the methyltransferase superfamily. LCMT family.</text>
</comment>
<dbReference type="Gene3D" id="3.40.50.150">
    <property type="entry name" value="Vaccinia Virus protein VP39"/>
    <property type="match status" value="1"/>
</dbReference>